<dbReference type="HOGENOM" id="CLU_441445_0_0_1"/>
<evidence type="ECO:0000256" key="2">
    <source>
        <dbReference type="ARBA" id="ARBA00007296"/>
    </source>
</evidence>
<dbReference type="AlphaFoldDB" id="C5P6M8"/>
<sequence>MGHIFQDALRTDEEIKDIYSISAVVDKLPIPAGLVSSARSASPEDSPAFEKEGCEGISLLIADQESLSGDIVRPMRRRDVSMPEIEPTITYAMTYEQDGGEKVSTEVGVRIANTIFVTGTPRTMLASRWRFDEEIGKLKPKETKDLVICRIESNANSSVTPFIPLHPVTQPRKVITSMGNVLSQISTGNGSTKSAPASAELEKALPAYIDKHQLQNRRLAVWALVKPEELHCSSEASPEASGTDDVSNAIKKSARLHRLMSGGGGWGKKQGLLSLDPEYSYQEEHSSGHRRPINELFERNTIEPDIEQTAFDSFPSFMEFNNGKLVTPLSEAAKPGDTVQFFVAPLDTAVPIHSPLGHTNSSQGSQPAEVAERFIFGVIPSVETASVPVAGLENDLRSSTQVSDKHLIVVPNHFGALSENGITFTTFEQDSLTGADERALEVSGTKIDVPGSRISIRTQFKSTLVHNLPRCLQTSGCSSAIIFTCFGAAYGTAKAGVGVCSTAVLRPDLIVKNIVPIVMAGIIGIYGLVVSVLIANDLGQNKSLYTGFIQLGAGLSVGLAGLAAGFAIGIVGDAGVRGTAQQPRLFVGMILILIFAEVLGLYGLIVALLMNSRASGAEC</sequence>
<dbReference type="GO" id="GO:0005774">
    <property type="term" value="C:vacuolar membrane"/>
    <property type="evidence" value="ECO:0007669"/>
    <property type="project" value="UniProtKB-SubCell"/>
</dbReference>
<dbReference type="Proteomes" id="UP000009084">
    <property type="component" value="Unassembled WGS sequence"/>
</dbReference>
<dbReference type="SMR" id="C5P6M8"/>
<evidence type="ECO:0000259" key="15">
    <source>
        <dbReference type="Pfam" id="PF00137"/>
    </source>
</evidence>
<dbReference type="PANTHER" id="PTHR10263">
    <property type="entry name" value="V-TYPE PROTON ATPASE PROTEOLIPID SUBUNIT"/>
    <property type="match status" value="1"/>
</dbReference>
<dbReference type="CDD" id="cd18175">
    <property type="entry name" value="ATP-synt_Vo_c_ATP6C_rpt1"/>
    <property type="match status" value="1"/>
</dbReference>
<keyword evidence="6 14" id="KW-1133">Transmembrane helix</keyword>
<evidence type="ECO:0000256" key="10">
    <source>
        <dbReference type="ARBA" id="ARBA00046480"/>
    </source>
</evidence>
<evidence type="ECO:0000313" key="17">
    <source>
        <dbReference type="Proteomes" id="UP000009084"/>
    </source>
</evidence>
<evidence type="ECO:0000256" key="3">
    <source>
        <dbReference type="ARBA" id="ARBA00022448"/>
    </source>
</evidence>
<evidence type="ECO:0000256" key="5">
    <source>
        <dbReference type="ARBA" id="ARBA00022781"/>
    </source>
</evidence>
<dbReference type="PRINTS" id="PR00122">
    <property type="entry name" value="VACATPASE"/>
</dbReference>
<comment type="function">
    <text evidence="9">Proton-conducting pore forming subunit of the V0 complex of vacuolar(H+)-ATPase (V-ATPase), a multisubunit enzyme composed of a peripheral complex (V1) that hydrolyzes ATP and a membrane integral complex (V0) that translocates protons. V-ATPase is responsible for acidifying and maintaining the pH of intracellular compartments.</text>
</comment>
<evidence type="ECO:0000256" key="6">
    <source>
        <dbReference type="ARBA" id="ARBA00022989"/>
    </source>
</evidence>
<keyword evidence="5" id="KW-0375">Hydrogen ion transport</keyword>
<comment type="caution">
    <text evidence="16">The sequence shown here is derived from an EMBL/GenBank/DDBJ whole genome shotgun (WGS) entry which is preliminary data.</text>
</comment>
<comment type="subcellular location">
    <subcellularLocation>
        <location evidence="1">Vacuole membrane</location>
        <topology evidence="1">Multi-pass membrane protein</topology>
    </subcellularLocation>
</comment>
<feature type="transmembrane region" description="Helical" evidence="14">
    <location>
        <begin position="547"/>
        <end position="572"/>
    </location>
</feature>
<protein>
    <recommendedName>
        <fullName evidence="12">V-type proton ATPase subunit C</fullName>
    </recommendedName>
    <alternativeName>
        <fullName evidence="11">V-type proton ATPase subunit c</fullName>
    </alternativeName>
    <alternativeName>
        <fullName evidence="13">Vacuolar proton pump c subunit</fullName>
    </alternativeName>
</protein>
<dbReference type="VEuPathDB" id="FungiDB:CPC735_024140"/>
<dbReference type="CDD" id="cd18176">
    <property type="entry name" value="ATP-synt_Vo_c_ATP6C_rpt2"/>
    <property type="match status" value="1"/>
</dbReference>
<proteinExistence type="inferred from homology"/>
<evidence type="ECO:0000256" key="8">
    <source>
        <dbReference type="ARBA" id="ARBA00023136"/>
    </source>
</evidence>
<dbReference type="NCBIfam" id="TIGR01100">
    <property type="entry name" value="V_ATP_synt_C"/>
    <property type="match status" value="1"/>
</dbReference>
<dbReference type="GO" id="GO:0033179">
    <property type="term" value="C:proton-transporting V-type ATPase, V0 domain"/>
    <property type="evidence" value="ECO:0007669"/>
    <property type="project" value="InterPro"/>
</dbReference>
<gene>
    <name evidence="16" type="ORF">CPC735_024140</name>
</gene>
<keyword evidence="7" id="KW-0406">Ion transport</keyword>
<dbReference type="EMBL" id="ACFW01000025">
    <property type="protein sequence ID" value="EER27078.1"/>
    <property type="molecule type" value="Genomic_DNA"/>
</dbReference>
<evidence type="ECO:0000256" key="11">
    <source>
        <dbReference type="ARBA" id="ARBA00071096"/>
    </source>
</evidence>
<dbReference type="InterPro" id="IPR035921">
    <property type="entry name" value="F/V-ATP_Csub_sf"/>
</dbReference>
<feature type="domain" description="V-ATPase proteolipid subunit C-like" evidence="15">
    <location>
        <begin position="551"/>
        <end position="610"/>
    </location>
</feature>
<evidence type="ECO:0000256" key="1">
    <source>
        <dbReference type="ARBA" id="ARBA00004128"/>
    </source>
</evidence>
<keyword evidence="8 14" id="KW-0472">Membrane</keyword>
<keyword evidence="3" id="KW-0813">Transport</keyword>
<evidence type="ECO:0000256" key="7">
    <source>
        <dbReference type="ARBA" id="ARBA00023065"/>
    </source>
</evidence>
<dbReference type="GO" id="GO:0046961">
    <property type="term" value="F:proton-transporting ATPase activity, rotational mechanism"/>
    <property type="evidence" value="ECO:0007669"/>
    <property type="project" value="InterPro"/>
</dbReference>
<comment type="subunit">
    <text evidence="10">V-ATPase is a heteromultimeric enzyme composed of a peripheral catalytic V1 complex (components A to H) attached to an integral membrane V0 proton pore complex (components: a, c, c', c'', d, e, f and VOA1). The decameric c-ring forms the proton-conducting pore, and is composed of eight proteolipid subunits c, one subunit c' and one subunit c''.</text>
</comment>
<dbReference type="FunFam" id="1.20.120.610:FF:000001">
    <property type="entry name" value="V-type proton ATPase proteolipid subunit"/>
    <property type="match status" value="1"/>
</dbReference>
<feature type="transmembrane region" description="Helical" evidence="14">
    <location>
        <begin position="584"/>
        <end position="610"/>
    </location>
</feature>
<dbReference type="SUPFAM" id="SSF81333">
    <property type="entry name" value="F1F0 ATP synthase subunit C"/>
    <property type="match status" value="2"/>
</dbReference>
<evidence type="ECO:0000256" key="4">
    <source>
        <dbReference type="ARBA" id="ARBA00022692"/>
    </source>
</evidence>
<dbReference type="Pfam" id="PF00137">
    <property type="entry name" value="ATP-synt_C"/>
    <property type="match status" value="2"/>
</dbReference>
<evidence type="ECO:0000256" key="12">
    <source>
        <dbReference type="ARBA" id="ARBA00071118"/>
    </source>
</evidence>
<comment type="similarity">
    <text evidence="2">Belongs to the V-ATPase proteolipid subunit family.</text>
</comment>
<keyword evidence="4 14" id="KW-0812">Transmembrane</keyword>
<dbReference type="OrthoDB" id="1744869at2759"/>
<dbReference type="InterPro" id="IPR000245">
    <property type="entry name" value="ATPase_proteolipid_csu"/>
</dbReference>
<accession>C5P6M8</accession>
<evidence type="ECO:0000256" key="14">
    <source>
        <dbReference type="SAM" id="Phobius"/>
    </source>
</evidence>
<feature type="domain" description="V-ATPase proteolipid subunit C-like" evidence="15">
    <location>
        <begin position="476"/>
        <end position="534"/>
    </location>
</feature>
<organism evidence="16 17">
    <name type="scientific">Coccidioides posadasii (strain C735)</name>
    <name type="common">Valley fever fungus</name>
    <dbReference type="NCBI Taxonomy" id="222929"/>
    <lineage>
        <taxon>Eukaryota</taxon>
        <taxon>Fungi</taxon>
        <taxon>Dikarya</taxon>
        <taxon>Ascomycota</taxon>
        <taxon>Pezizomycotina</taxon>
        <taxon>Eurotiomycetes</taxon>
        <taxon>Eurotiomycetidae</taxon>
        <taxon>Onygenales</taxon>
        <taxon>Onygenaceae</taxon>
        <taxon>Coccidioides</taxon>
    </lineage>
</organism>
<evidence type="ECO:0000256" key="9">
    <source>
        <dbReference type="ARBA" id="ARBA00045519"/>
    </source>
</evidence>
<name>C5P6M8_COCP7</name>
<reference evidence="16 17" key="1">
    <citation type="journal article" date="2009" name="Genome Res.">
        <title>Comparative genomic analyses of the human fungal pathogens Coccidioides and their relatives.</title>
        <authorList>
            <person name="Sharpton T.J."/>
            <person name="Stajich J.E."/>
            <person name="Rounsley S.D."/>
            <person name="Gardner M.J."/>
            <person name="Wortman J.R."/>
            <person name="Jordar V.S."/>
            <person name="Maiti R."/>
            <person name="Kodira C.D."/>
            <person name="Neafsey D.E."/>
            <person name="Zeng Q."/>
            <person name="Hung C.-Y."/>
            <person name="McMahan C."/>
            <person name="Muszewska A."/>
            <person name="Grynberg M."/>
            <person name="Mandel M.A."/>
            <person name="Kellner E.M."/>
            <person name="Barker B.M."/>
            <person name="Galgiani J.N."/>
            <person name="Orbach M.J."/>
            <person name="Kirkland T.N."/>
            <person name="Cole G.T."/>
            <person name="Henn M.R."/>
            <person name="Birren B.W."/>
            <person name="Taylor J.W."/>
        </authorList>
    </citation>
    <scope>NUCLEOTIDE SEQUENCE [LARGE SCALE GENOMIC DNA]</scope>
    <source>
        <strain evidence="17">C735</strain>
    </source>
</reference>
<feature type="transmembrane region" description="Helical" evidence="14">
    <location>
        <begin position="514"/>
        <end position="535"/>
    </location>
</feature>
<evidence type="ECO:0000313" key="16">
    <source>
        <dbReference type="EMBL" id="EER27078.1"/>
    </source>
</evidence>
<dbReference type="InterPro" id="IPR002379">
    <property type="entry name" value="ATPase_proteolipid_c-like_dom"/>
</dbReference>
<evidence type="ECO:0000256" key="13">
    <source>
        <dbReference type="ARBA" id="ARBA00075098"/>
    </source>
</evidence>
<dbReference type="InterPro" id="IPR011555">
    <property type="entry name" value="ATPase_proteolipid_su_C_euk"/>
</dbReference>
<dbReference type="Gene3D" id="1.20.120.610">
    <property type="entry name" value="lithium bound rotor ring of v- atpase"/>
    <property type="match status" value="1"/>
</dbReference>